<protein>
    <submittedName>
        <fullName evidence="1">Acetamidase</fullName>
    </submittedName>
</protein>
<dbReference type="SUPFAM" id="SSF141130">
    <property type="entry name" value="Acetamidase/Formamidase-like"/>
    <property type="match status" value="1"/>
</dbReference>
<dbReference type="PANTHER" id="PTHR31891:SF1">
    <property type="entry name" value="FORMAMIDASE C869.04-RELATED"/>
    <property type="match status" value="1"/>
</dbReference>
<dbReference type="Pfam" id="PF03069">
    <property type="entry name" value="FmdA_AmdA"/>
    <property type="match status" value="2"/>
</dbReference>
<dbReference type="EMBL" id="JAABOO010000001">
    <property type="protein sequence ID" value="NER12226.1"/>
    <property type="molecule type" value="Genomic_DNA"/>
</dbReference>
<reference evidence="1 2" key="1">
    <citation type="submission" date="2020-01" db="EMBL/GenBank/DDBJ databases">
        <title>Leptobacterium flavescens.</title>
        <authorList>
            <person name="Wang G."/>
        </authorList>
    </citation>
    <scope>NUCLEOTIDE SEQUENCE [LARGE SCALE GENOMIC DNA]</scope>
    <source>
        <strain evidence="1 2">KCTC 22160</strain>
    </source>
</reference>
<dbReference type="Proteomes" id="UP000468581">
    <property type="component" value="Unassembled WGS sequence"/>
</dbReference>
<name>A0A6P0UPE1_9FLAO</name>
<keyword evidence="2" id="KW-1185">Reference proteome</keyword>
<dbReference type="PROSITE" id="PS51257">
    <property type="entry name" value="PROKAR_LIPOPROTEIN"/>
    <property type="match status" value="1"/>
</dbReference>
<dbReference type="RefSeq" id="WP_163605257.1">
    <property type="nucleotide sequence ID" value="NZ_JAABOO010000001.1"/>
</dbReference>
<proteinExistence type="predicted"/>
<dbReference type="InterPro" id="IPR004304">
    <property type="entry name" value="FmdA_AmdA"/>
</dbReference>
<dbReference type="PANTHER" id="PTHR31891">
    <property type="entry name" value="FORMAMIDASE C869.04-RELATED"/>
    <property type="match status" value="1"/>
</dbReference>
<dbReference type="Gene3D" id="3.10.28.20">
    <property type="entry name" value="Acetamidase/Formamidase-like domains"/>
    <property type="match status" value="1"/>
</dbReference>
<dbReference type="Gene3D" id="2.60.120.580">
    <property type="entry name" value="Acetamidase/Formamidase-like domains"/>
    <property type="match status" value="2"/>
</dbReference>
<evidence type="ECO:0000313" key="2">
    <source>
        <dbReference type="Proteomes" id="UP000468581"/>
    </source>
</evidence>
<organism evidence="1 2">
    <name type="scientific">Leptobacterium flavescens</name>
    <dbReference type="NCBI Taxonomy" id="472055"/>
    <lineage>
        <taxon>Bacteria</taxon>
        <taxon>Pseudomonadati</taxon>
        <taxon>Bacteroidota</taxon>
        <taxon>Flavobacteriia</taxon>
        <taxon>Flavobacteriales</taxon>
        <taxon>Flavobacteriaceae</taxon>
        <taxon>Leptobacterium</taxon>
    </lineage>
</organism>
<dbReference type="GO" id="GO:0016811">
    <property type="term" value="F:hydrolase activity, acting on carbon-nitrogen (but not peptide) bonds, in linear amides"/>
    <property type="evidence" value="ECO:0007669"/>
    <property type="project" value="InterPro"/>
</dbReference>
<gene>
    <name evidence="1" type="ORF">GWK08_02115</name>
</gene>
<comment type="caution">
    <text evidence="1">The sequence shown here is derived from an EMBL/GenBank/DDBJ whole genome shotgun (WGS) entry which is preliminary data.</text>
</comment>
<accession>A0A6P0UPE1</accession>
<evidence type="ECO:0000313" key="1">
    <source>
        <dbReference type="EMBL" id="NER12226.1"/>
    </source>
</evidence>
<sequence>MNLSVKNFFFLFALFLFVACNQKEEKEASHTEQEEKQEEIKAQYTLTKDQTHNKFSSTIPPVLRVQPGAVIEAFTEDASDEQFDLESDLADLDSLSFEPIHPLTGPVYVEGAQPGDVLKVTLHKIEMGDWGWNAIFPGFSFLADTIKSKYLRIYELGADKEYVDFNDKIKIPLKPFPGVMGVAPDTEELLSTIPPRANGGNMDDPNMTEGTIVYFPVFVEGALFSIGDTHAVQGLGEVCGTAIEAPMRIIYELEVIKGRSIREPEYETPTHYATTGFGLTIDEAAKKATLYMVEYLKEVHHLSTEEAYALCSLAGDLKIAEVVDAPHMLVTMHMSKETLGME</sequence>
<dbReference type="AlphaFoldDB" id="A0A6P0UPE1"/>